<protein>
    <submittedName>
        <fullName evidence="2">Uncharacterized protein</fullName>
    </submittedName>
</protein>
<reference evidence="2 3" key="1">
    <citation type="journal article" date="2014" name="Genome Announc.">
        <title>Draft Genome Sequence of Streptomyces fradiae ATCC 19609, a Strain Highly Sensitive to Antibiotics.</title>
        <authorList>
            <person name="Bekker O.B."/>
            <person name="Klimina K.M."/>
            <person name="Vatlin A.A."/>
            <person name="Zakharevich N.V."/>
            <person name="Kasianov A.S."/>
            <person name="Danilenko V.N."/>
        </authorList>
    </citation>
    <scope>NUCLEOTIDE SEQUENCE [LARGE SCALE GENOMIC DNA]</scope>
    <source>
        <strain evidence="2 3">ATCC 19609</strain>
    </source>
</reference>
<sequence length="234" mass="25429">MSTAAIATAAPAAREATTVTAKTPRYPQIPARAGNANVRASLAQGIHPATRQPLTTDPGATCGTCVLSYRIQLPVPGSESTVRQHGKCSQAPISRRGHQGIDLRPETPACTLHCSYTDWPFDPDGHDQSADDTLGYGQEHPDEHGEYAVYRIFGIDREAQRVWVELISTMTPHTNALGAHLSRLPHRSKPDQPHRFWTELSRLHSAVAYHSADAGFCTHQLVRNGRVLHGGPGL</sequence>
<evidence type="ECO:0000313" key="2">
    <source>
        <dbReference type="EMBL" id="RKM92584.1"/>
    </source>
</evidence>
<proteinExistence type="predicted"/>
<organism evidence="2 3">
    <name type="scientific">Streptomyces xinghaiensis</name>
    <dbReference type="NCBI Taxonomy" id="1038928"/>
    <lineage>
        <taxon>Bacteria</taxon>
        <taxon>Bacillati</taxon>
        <taxon>Actinomycetota</taxon>
        <taxon>Actinomycetes</taxon>
        <taxon>Kitasatosporales</taxon>
        <taxon>Streptomycetaceae</taxon>
        <taxon>Streptomyces</taxon>
    </lineage>
</organism>
<evidence type="ECO:0000313" key="3">
    <source>
        <dbReference type="Proteomes" id="UP000028058"/>
    </source>
</evidence>
<comment type="caution">
    <text evidence="2">The sequence shown here is derived from an EMBL/GenBank/DDBJ whole genome shotgun (WGS) entry which is preliminary data.</text>
</comment>
<dbReference type="EMBL" id="JNAD02000013">
    <property type="protein sequence ID" value="RKM92584.1"/>
    <property type="molecule type" value="Genomic_DNA"/>
</dbReference>
<accession>A0A3R7F808</accession>
<dbReference type="RefSeq" id="WP_043472647.1">
    <property type="nucleotide sequence ID" value="NZ_JNAD02000013.1"/>
</dbReference>
<dbReference type="Proteomes" id="UP000028058">
    <property type="component" value="Unassembled WGS sequence"/>
</dbReference>
<dbReference type="OrthoDB" id="4296826at2"/>
<gene>
    <name evidence="2" type="ORF">SFRA_024670</name>
</gene>
<feature type="region of interest" description="Disordered" evidence="1">
    <location>
        <begin position="78"/>
        <end position="102"/>
    </location>
</feature>
<dbReference type="AlphaFoldDB" id="A0A3R7F808"/>
<evidence type="ECO:0000256" key="1">
    <source>
        <dbReference type="SAM" id="MobiDB-lite"/>
    </source>
</evidence>
<keyword evidence="3" id="KW-1185">Reference proteome</keyword>
<name>A0A3R7F808_9ACTN</name>